<evidence type="ECO:0000313" key="4">
    <source>
        <dbReference type="Proteomes" id="UP000233551"/>
    </source>
</evidence>
<feature type="transmembrane region" description="Helical" evidence="1">
    <location>
        <begin position="37"/>
        <end position="69"/>
    </location>
</feature>
<gene>
    <name evidence="3" type="ORF">CRG98_007294</name>
</gene>
<dbReference type="Proteomes" id="UP000233551">
    <property type="component" value="Unassembled WGS sequence"/>
</dbReference>
<dbReference type="AlphaFoldDB" id="A0A2I0KV26"/>
<keyword evidence="4" id="KW-1185">Reference proteome</keyword>
<evidence type="ECO:0000313" key="3">
    <source>
        <dbReference type="EMBL" id="PKI72314.1"/>
    </source>
</evidence>
<dbReference type="Pfam" id="PF06454">
    <property type="entry name" value="THH1_TOM1-3_dom"/>
    <property type="match status" value="1"/>
</dbReference>
<evidence type="ECO:0000256" key="1">
    <source>
        <dbReference type="SAM" id="Phobius"/>
    </source>
</evidence>
<dbReference type="InterPro" id="IPR009457">
    <property type="entry name" value="THH1/TOM1/TOM3_dom"/>
</dbReference>
<keyword evidence="1" id="KW-1133">Transmembrane helix</keyword>
<protein>
    <recommendedName>
        <fullName evidence="2">THH1/TOM1/TOM3 domain-containing protein</fullName>
    </recommendedName>
</protein>
<keyword evidence="1" id="KW-0472">Membrane</keyword>
<accession>A0A2I0KV26</accession>
<dbReference type="STRING" id="22663.A0A2I0KV26"/>
<reference evidence="3 4" key="1">
    <citation type="submission" date="2017-11" db="EMBL/GenBank/DDBJ databases">
        <title>De-novo sequencing of pomegranate (Punica granatum L.) genome.</title>
        <authorList>
            <person name="Akparov Z."/>
            <person name="Amiraslanov A."/>
            <person name="Hajiyeva S."/>
            <person name="Abbasov M."/>
            <person name="Kaur K."/>
            <person name="Hamwieh A."/>
            <person name="Solovyev V."/>
            <person name="Salamov A."/>
            <person name="Braich B."/>
            <person name="Kosarev P."/>
            <person name="Mahmoud A."/>
            <person name="Hajiyev E."/>
            <person name="Babayeva S."/>
            <person name="Izzatullayeva V."/>
            <person name="Mammadov A."/>
            <person name="Mammadov A."/>
            <person name="Sharifova S."/>
            <person name="Ojaghi J."/>
            <person name="Eynullazada K."/>
            <person name="Bayramov B."/>
            <person name="Abdulazimova A."/>
            <person name="Shahmuradov I."/>
        </authorList>
    </citation>
    <scope>NUCLEOTIDE SEQUENCE [LARGE SCALE GENOMIC DNA]</scope>
    <source>
        <strain evidence="4">cv. AG2017</strain>
        <tissue evidence="3">Leaf</tissue>
    </source>
</reference>
<proteinExistence type="predicted"/>
<comment type="caution">
    <text evidence="3">The sequence shown here is derived from an EMBL/GenBank/DDBJ whole genome shotgun (WGS) entry which is preliminary data.</text>
</comment>
<organism evidence="3 4">
    <name type="scientific">Punica granatum</name>
    <name type="common">Pomegranate</name>
    <dbReference type="NCBI Taxonomy" id="22663"/>
    <lineage>
        <taxon>Eukaryota</taxon>
        <taxon>Viridiplantae</taxon>
        <taxon>Streptophyta</taxon>
        <taxon>Embryophyta</taxon>
        <taxon>Tracheophyta</taxon>
        <taxon>Spermatophyta</taxon>
        <taxon>Magnoliopsida</taxon>
        <taxon>eudicotyledons</taxon>
        <taxon>Gunneridae</taxon>
        <taxon>Pentapetalae</taxon>
        <taxon>rosids</taxon>
        <taxon>malvids</taxon>
        <taxon>Myrtales</taxon>
        <taxon>Lythraceae</taxon>
        <taxon>Punica</taxon>
    </lineage>
</organism>
<dbReference type="EMBL" id="PGOL01000329">
    <property type="protein sequence ID" value="PKI72314.1"/>
    <property type="molecule type" value="Genomic_DNA"/>
</dbReference>
<keyword evidence="1" id="KW-0812">Transmembrane</keyword>
<feature type="domain" description="THH1/TOM1/TOM3" evidence="2">
    <location>
        <begin position="21"/>
        <end position="56"/>
    </location>
</feature>
<evidence type="ECO:0000259" key="2">
    <source>
        <dbReference type="Pfam" id="PF06454"/>
    </source>
</evidence>
<name>A0A2I0KV26_PUNGR</name>
<sequence length="70" mass="7735">MGRVGASRLNLNPAEVGVLVSDWWDEVNESIQWQDGIFYSLCGAYALVASVALVSFSPSLYLYCCLLIFL</sequence>